<accession>A0A832AA09</accession>
<dbReference type="SUPFAM" id="SSF53850">
    <property type="entry name" value="Periplasmic binding protein-like II"/>
    <property type="match status" value="1"/>
</dbReference>
<evidence type="ECO:0000313" key="3">
    <source>
        <dbReference type="EMBL" id="HFQ78589.1"/>
    </source>
</evidence>
<keyword evidence="1" id="KW-0472">Membrane</keyword>
<dbReference type="PANTHER" id="PTHR37945:SF1">
    <property type="entry name" value="EXTRACELLULAR TUNGSTATE BINDING PROTEIN"/>
    <property type="match status" value="1"/>
</dbReference>
<dbReference type="Pfam" id="PF12849">
    <property type="entry name" value="PBP_like_2"/>
    <property type="match status" value="1"/>
</dbReference>
<dbReference type="InterPro" id="IPR052738">
    <property type="entry name" value="ABC-Tungstate_binding"/>
</dbReference>
<comment type="caution">
    <text evidence="3">The sequence shown here is derived from an EMBL/GenBank/DDBJ whole genome shotgun (WGS) entry which is preliminary data.</text>
</comment>
<organism evidence="3">
    <name type="scientific">Ignisphaera aggregans</name>
    <dbReference type="NCBI Taxonomy" id="334771"/>
    <lineage>
        <taxon>Archaea</taxon>
        <taxon>Thermoproteota</taxon>
        <taxon>Thermoprotei</taxon>
        <taxon>Desulfurococcales</taxon>
        <taxon>Desulfurococcaceae</taxon>
        <taxon>Ignisphaera</taxon>
    </lineage>
</organism>
<dbReference type="AlphaFoldDB" id="A0A832AA09"/>
<evidence type="ECO:0000256" key="1">
    <source>
        <dbReference type="SAM" id="Phobius"/>
    </source>
</evidence>
<reference evidence="3" key="1">
    <citation type="journal article" date="2020" name="mSystems">
        <title>Genome- and Community-Level Interaction Insights into Carbon Utilization and Element Cycling Functions of Hydrothermarchaeota in Hydrothermal Sediment.</title>
        <authorList>
            <person name="Zhou Z."/>
            <person name="Liu Y."/>
            <person name="Xu W."/>
            <person name="Pan J."/>
            <person name="Luo Z.H."/>
            <person name="Li M."/>
        </authorList>
    </citation>
    <scope>NUCLEOTIDE SEQUENCE</scope>
    <source>
        <strain evidence="3">SpSt-629</strain>
    </source>
</reference>
<dbReference type="PANTHER" id="PTHR37945">
    <property type="entry name" value="EXTRACELLULAR TUNGSTATE BINDING PROTEIN"/>
    <property type="match status" value="1"/>
</dbReference>
<proteinExistence type="predicted"/>
<gene>
    <name evidence="3" type="ORF">ENT99_02665</name>
</gene>
<feature type="transmembrane region" description="Helical" evidence="1">
    <location>
        <begin position="6"/>
        <end position="26"/>
    </location>
</feature>
<name>A0A832AA09_9CREN</name>
<evidence type="ECO:0000259" key="2">
    <source>
        <dbReference type="Pfam" id="PF12849"/>
    </source>
</evidence>
<keyword evidence="1" id="KW-0812">Transmembrane</keyword>
<sequence length="304" mass="34709">MMKLWIKIIITIISISLLIIGTHYLVDRSNSKIIIRIAATTSLYTTGLLEYTANTFRKLYPDTEIVFVAVGSGAALEYAKRGDVCMVIVHAPELEAEYLKLGVIDRHKPFVYNFFVIIGPSSDPANVSRSKSFVDAFQRIYIATQKGLTKFVSRADRSGTCMRERYLWRISNVSRLEGEWYIECGCGADQALLLADELEAYTFADVGTYEILKRKNRLSNIVILYTNTSDYASLNIYSTYIATNCRGIEKRYAELFQEFLYINQNIVEEFCTLFGTKIFTPVKDQEDMVLNIWRTQALGKTDDQ</sequence>
<dbReference type="InterPro" id="IPR024370">
    <property type="entry name" value="PBP_domain"/>
</dbReference>
<protein>
    <submittedName>
        <fullName evidence="3">Tungsten ABC transporter permease</fullName>
    </submittedName>
</protein>
<feature type="domain" description="PBP" evidence="2">
    <location>
        <begin position="38"/>
        <end position="260"/>
    </location>
</feature>
<keyword evidence="1" id="KW-1133">Transmembrane helix</keyword>
<dbReference type="EMBL" id="DTAU01000046">
    <property type="protein sequence ID" value="HFQ78589.1"/>
    <property type="molecule type" value="Genomic_DNA"/>
</dbReference>
<dbReference type="Gene3D" id="3.40.190.10">
    <property type="entry name" value="Periplasmic binding protein-like II"/>
    <property type="match status" value="2"/>
</dbReference>